<keyword evidence="2" id="KW-0805">Transcription regulation</keyword>
<gene>
    <name evidence="7" type="ORF">E9531_00740</name>
</gene>
<dbReference type="InterPro" id="IPR013325">
    <property type="entry name" value="RNA_pol_sigma_r2"/>
</dbReference>
<evidence type="ECO:0000313" key="7">
    <source>
        <dbReference type="EMBL" id="THU05112.1"/>
    </source>
</evidence>
<dbReference type="SUPFAM" id="SSF88946">
    <property type="entry name" value="Sigma2 domain of RNA polymerase sigma factors"/>
    <property type="match status" value="1"/>
</dbReference>
<dbReference type="InterPro" id="IPR036388">
    <property type="entry name" value="WH-like_DNA-bd_sf"/>
</dbReference>
<dbReference type="Gene3D" id="1.10.10.10">
    <property type="entry name" value="Winged helix-like DNA-binding domain superfamily/Winged helix DNA-binding domain"/>
    <property type="match status" value="1"/>
</dbReference>
<dbReference type="NCBIfam" id="TIGR02937">
    <property type="entry name" value="sigma70-ECF"/>
    <property type="match status" value="1"/>
</dbReference>
<dbReference type="SUPFAM" id="SSF88659">
    <property type="entry name" value="Sigma3 and sigma4 domains of RNA polymerase sigma factors"/>
    <property type="match status" value="1"/>
</dbReference>
<dbReference type="InterPro" id="IPR014284">
    <property type="entry name" value="RNA_pol_sigma-70_dom"/>
</dbReference>
<keyword evidence="8" id="KW-1185">Reference proteome</keyword>
<dbReference type="InterPro" id="IPR039425">
    <property type="entry name" value="RNA_pol_sigma-70-like"/>
</dbReference>
<dbReference type="Proteomes" id="UP000308917">
    <property type="component" value="Unassembled WGS sequence"/>
</dbReference>
<dbReference type="InterPro" id="IPR007627">
    <property type="entry name" value="RNA_pol_sigma70_r2"/>
</dbReference>
<dbReference type="PANTHER" id="PTHR43133">
    <property type="entry name" value="RNA POLYMERASE ECF-TYPE SIGMA FACTO"/>
    <property type="match status" value="1"/>
</dbReference>
<dbReference type="PANTHER" id="PTHR43133:SF63">
    <property type="entry name" value="RNA POLYMERASE SIGMA FACTOR FECI-RELATED"/>
    <property type="match status" value="1"/>
</dbReference>
<dbReference type="OrthoDB" id="8536462at2"/>
<organism evidence="7 8">
    <name type="scientific">Lampropedia puyangensis</name>
    <dbReference type="NCBI Taxonomy" id="1330072"/>
    <lineage>
        <taxon>Bacteria</taxon>
        <taxon>Pseudomonadati</taxon>
        <taxon>Pseudomonadota</taxon>
        <taxon>Betaproteobacteria</taxon>
        <taxon>Burkholderiales</taxon>
        <taxon>Comamonadaceae</taxon>
        <taxon>Lampropedia</taxon>
    </lineage>
</organism>
<name>A0A4S8FGZ5_9BURK</name>
<evidence type="ECO:0000256" key="3">
    <source>
        <dbReference type="ARBA" id="ARBA00023082"/>
    </source>
</evidence>
<sequence length="207" mass="23070">MNAPAPLRPTAASEPLALLYCAHHPWLNAWLRRRLGDAADAADLAQDVFVRLINKPLLQLDNAAKARAYLKAVAQNLATDLWRRRQLEQAWLEALANAPESYAPSAQHQVEVMQTLCELDAMLRSLPAKVSRVFMLKMVCEMNEADIASDMGISTRMVRKYQAQAMLHCMKLELSLTQHPHSQCTPSPLIATPHSLCTDPAIELVQP</sequence>
<protein>
    <submittedName>
        <fullName evidence="7">Sigma-70 family RNA polymerase sigma factor</fullName>
    </submittedName>
</protein>
<dbReference type="AlphaFoldDB" id="A0A4S8FGZ5"/>
<feature type="domain" description="RNA polymerase sigma-70 region 2" evidence="5">
    <location>
        <begin position="19"/>
        <end position="86"/>
    </location>
</feature>
<dbReference type="RefSeq" id="WP_136571824.1">
    <property type="nucleotide sequence ID" value="NZ_STFG01000001.1"/>
</dbReference>
<dbReference type="InterPro" id="IPR013324">
    <property type="entry name" value="RNA_pol_sigma_r3/r4-like"/>
</dbReference>
<dbReference type="GO" id="GO:0016987">
    <property type="term" value="F:sigma factor activity"/>
    <property type="evidence" value="ECO:0007669"/>
    <property type="project" value="UniProtKB-KW"/>
</dbReference>
<accession>A0A4S8FGZ5</accession>
<dbReference type="GO" id="GO:0003677">
    <property type="term" value="F:DNA binding"/>
    <property type="evidence" value="ECO:0007669"/>
    <property type="project" value="InterPro"/>
</dbReference>
<comment type="caution">
    <text evidence="7">The sequence shown here is derived from an EMBL/GenBank/DDBJ whole genome shotgun (WGS) entry which is preliminary data.</text>
</comment>
<keyword evidence="3" id="KW-0731">Sigma factor</keyword>
<evidence type="ECO:0000259" key="5">
    <source>
        <dbReference type="Pfam" id="PF04542"/>
    </source>
</evidence>
<dbReference type="EMBL" id="STFG01000001">
    <property type="protein sequence ID" value="THU05112.1"/>
    <property type="molecule type" value="Genomic_DNA"/>
</dbReference>
<dbReference type="GO" id="GO:0006352">
    <property type="term" value="P:DNA-templated transcription initiation"/>
    <property type="evidence" value="ECO:0007669"/>
    <property type="project" value="InterPro"/>
</dbReference>
<reference evidence="7 8" key="1">
    <citation type="journal article" date="2015" name="Antonie Van Leeuwenhoek">
        <title>Lampropedia puyangensis sp. nov., isolated from symptomatic bark of Populus ? euramericana canker and emended description of Lampropedia hyalina (Ehrenberg 1832) Lee et al. 2004.</title>
        <authorList>
            <person name="Li Y."/>
            <person name="Wang T."/>
            <person name="Piao C.G."/>
            <person name="Wang L.F."/>
            <person name="Tian G.Z."/>
            <person name="Zhu T.H."/>
            <person name="Guo M.W."/>
        </authorList>
    </citation>
    <scope>NUCLEOTIDE SEQUENCE [LARGE SCALE GENOMIC DNA]</scope>
    <source>
        <strain evidence="7 8">2-bin</strain>
    </source>
</reference>
<dbReference type="Pfam" id="PF08281">
    <property type="entry name" value="Sigma70_r4_2"/>
    <property type="match status" value="1"/>
</dbReference>
<comment type="similarity">
    <text evidence="1">Belongs to the sigma-70 factor family. ECF subfamily.</text>
</comment>
<dbReference type="InterPro" id="IPR013249">
    <property type="entry name" value="RNA_pol_sigma70_r4_t2"/>
</dbReference>
<evidence type="ECO:0000259" key="6">
    <source>
        <dbReference type="Pfam" id="PF08281"/>
    </source>
</evidence>
<evidence type="ECO:0000256" key="1">
    <source>
        <dbReference type="ARBA" id="ARBA00010641"/>
    </source>
</evidence>
<evidence type="ECO:0000256" key="2">
    <source>
        <dbReference type="ARBA" id="ARBA00023015"/>
    </source>
</evidence>
<evidence type="ECO:0000256" key="4">
    <source>
        <dbReference type="ARBA" id="ARBA00023163"/>
    </source>
</evidence>
<dbReference type="Gene3D" id="1.10.1740.10">
    <property type="match status" value="1"/>
</dbReference>
<keyword evidence="4" id="KW-0804">Transcription</keyword>
<proteinExistence type="inferred from homology"/>
<dbReference type="Pfam" id="PF04542">
    <property type="entry name" value="Sigma70_r2"/>
    <property type="match status" value="1"/>
</dbReference>
<feature type="domain" description="RNA polymerase sigma factor 70 region 4 type 2" evidence="6">
    <location>
        <begin position="118"/>
        <end position="169"/>
    </location>
</feature>
<evidence type="ECO:0000313" key="8">
    <source>
        <dbReference type="Proteomes" id="UP000308917"/>
    </source>
</evidence>